<proteinExistence type="predicted"/>
<accession>A0ABQ3MXJ8</accession>
<organism evidence="1 2">
    <name type="scientific">Lentzea cavernae</name>
    <dbReference type="NCBI Taxonomy" id="2020703"/>
    <lineage>
        <taxon>Bacteria</taxon>
        <taxon>Bacillati</taxon>
        <taxon>Actinomycetota</taxon>
        <taxon>Actinomycetes</taxon>
        <taxon>Pseudonocardiales</taxon>
        <taxon>Pseudonocardiaceae</taxon>
        <taxon>Lentzea</taxon>
    </lineage>
</organism>
<name>A0ABQ3MXJ8_9PSEU</name>
<evidence type="ECO:0008006" key="3">
    <source>
        <dbReference type="Google" id="ProtNLM"/>
    </source>
</evidence>
<keyword evidence="2" id="KW-1185">Reference proteome</keyword>
<dbReference type="Proteomes" id="UP000605568">
    <property type="component" value="Unassembled WGS sequence"/>
</dbReference>
<gene>
    <name evidence="1" type="ORF">GCM10017774_79030</name>
</gene>
<evidence type="ECO:0000313" key="1">
    <source>
        <dbReference type="EMBL" id="GHH58171.1"/>
    </source>
</evidence>
<protein>
    <recommendedName>
        <fullName evidence="3">Response regulatory domain-containing protein</fullName>
    </recommendedName>
</protein>
<reference evidence="2" key="1">
    <citation type="journal article" date="2019" name="Int. J. Syst. Evol. Microbiol.">
        <title>The Global Catalogue of Microorganisms (GCM) 10K type strain sequencing project: providing services to taxonomists for standard genome sequencing and annotation.</title>
        <authorList>
            <consortium name="The Broad Institute Genomics Platform"/>
            <consortium name="The Broad Institute Genome Sequencing Center for Infectious Disease"/>
            <person name="Wu L."/>
            <person name="Ma J."/>
        </authorList>
    </citation>
    <scope>NUCLEOTIDE SEQUENCE [LARGE SCALE GENOMIC DNA]</scope>
    <source>
        <strain evidence="2">CGMCC 4.7367</strain>
    </source>
</reference>
<sequence>MVRTLLVVLADDISATAATLALYAGRGVRTVVHSQNEEVRQRAALLGVAHVETADPYDLIKTYEPQVVVCDHNGPLRETKLAVYRTGIPDKFYLTATEGATVVENGAHAAQDHYYRDLDRTNAPLPENDLFAGLSEKD</sequence>
<evidence type="ECO:0000313" key="2">
    <source>
        <dbReference type="Proteomes" id="UP000605568"/>
    </source>
</evidence>
<dbReference type="EMBL" id="BNAR01000019">
    <property type="protein sequence ID" value="GHH58171.1"/>
    <property type="molecule type" value="Genomic_DNA"/>
</dbReference>
<comment type="caution">
    <text evidence="1">The sequence shown here is derived from an EMBL/GenBank/DDBJ whole genome shotgun (WGS) entry which is preliminary data.</text>
</comment>